<dbReference type="OrthoDB" id="76114at2759"/>
<reference evidence="2" key="1">
    <citation type="submission" date="2022-07" db="EMBL/GenBank/DDBJ databases">
        <title>Phylogenomic reconstructions and comparative analyses of Kickxellomycotina fungi.</title>
        <authorList>
            <person name="Reynolds N.K."/>
            <person name="Stajich J.E."/>
            <person name="Barry K."/>
            <person name="Grigoriev I.V."/>
            <person name="Crous P."/>
            <person name="Smith M.E."/>
        </authorList>
    </citation>
    <scope>NUCLEOTIDE SEQUENCE</scope>
    <source>
        <strain evidence="2">IMI 214461</strain>
    </source>
</reference>
<dbReference type="AlphaFoldDB" id="A0A9W8BI82"/>
<dbReference type="Gene3D" id="3.30.386.10">
    <property type="entry name" value="Chitosanase, subunit A, domain 2"/>
    <property type="match status" value="2"/>
</dbReference>
<dbReference type="InterPro" id="IPR023346">
    <property type="entry name" value="Lysozyme-like_dom_sf"/>
</dbReference>
<evidence type="ECO:0000256" key="1">
    <source>
        <dbReference type="SAM" id="MobiDB-lite"/>
    </source>
</evidence>
<dbReference type="CDD" id="cd00978">
    <property type="entry name" value="chitosanase_GH46"/>
    <property type="match status" value="1"/>
</dbReference>
<dbReference type="Gene3D" id="1.20.141.10">
    <property type="entry name" value="Chitosanase, subunit A, domain 1"/>
    <property type="match status" value="2"/>
</dbReference>
<keyword evidence="3" id="KW-1185">Reference proteome</keyword>
<dbReference type="SUPFAM" id="SSF53955">
    <property type="entry name" value="Lysozyme-like"/>
    <property type="match status" value="2"/>
</dbReference>
<accession>A0A9W8BI82</accession>
<feature type="compositionally biased region" description="Polar residues" evidence="1">
    <location>
        <begin position="285"/>
        <end position="301"/>
    </location>
</feature>
<evidence type="ECO:0008006" key="4">
    <source>
        <dbReference type="Google" id="ProtNLM"/>
    </source>
</evidence>
<dbReference type="InterPro" id="IPR000400">
    <property type="entry name" value="Glyco_hydro_46"/>
</dbReference>
<dbReference type="GO" id="GO:0005975">
    <property type="term" value="P:carbohydrate metabolic process"/>
    <property type="evidence" value="ECO:0007669"/>
    <property type="project" value="InterPro"/>
</dbReference>
<feature type="non-terminal residue" evidence="2">
    <location>
        <position position="641"/>
    </location>
</feature>
<feature type="compositionally biased region" description="Basic residues" evidence="1">
    <location>
        <begin position="617"/>
        <end position="628"/>
    </location>
</feature>
<dbReference type="GO" id="GO:0016977">
    <property type="term" value="F:chitosanase activity"/>
    <property type="evidence" value="ECO:0007669"/>
    <property type="project" value="InterPro"/>
</dbReference>
<dbReference type="Proteomes" id="UP001150907">
    <property type="component" value="Unassembled WGS sequence"/>
</dbReference>
<gene>
    <name evidence="2" type="ORF">H4R26_000692</name>
</gene>
<name>A0A9W8BI82_9FUNG</name>
<proteinExistence type="predicted"/>
<feature type="region of interest" description="Disordered" evidence="1">
    <location>
        <begin position="586"/>
        <end position="641"/>
    </location>
</feature>
<feature type="region of interest" description="Disordered" evidence="1">
    <location>
        <begin position="277"/>
        <end position="301"/>
    </location>
</feature>
<dbReference type="Pfam" id="PF01374">
    <property type="entry name" value="Glyco_hydro_46"/>
    <property type="match status" value="2"/>
</dbReference>
<dbReference type="EMBL" id="JANBQF010000022">
    <property type="protein sequence ID" value="KAJ2007613.1"/>
    <property type="molecule type" value="Genomic_DNA"/>
</dbReference>
<dbReference type="InterPro" id="IPR023099">
    <property type="entry name" value="Glyco_hydro_46_N"/>
</dbReference>
<dbReference type="GO" id="GO:0005576">
    <property type="term" value="C:extracellular region"/>
    <property type="evidence" value="ECO:0007669"/>
    <property type="project" value="InterPro"/>
</dbReference>
<comment type="caution">
    <text evidence="2">The sequence shown here is derived from an EMBL/GenBank/DDBJ whole genome shotgun (WGS) entry which is preliminary data.</text>
</comment>
<organism evidence="2 3">
    <name type="scientific">Coemansia thaxteri</name>
    <dbReference type="NCBI Taxonomy" id="2663907"/>
    <lineage>
        <taxon>Eukaryota</taxon>
        <taxon>Fungi</taxon>
        <taxon>Fungi incertae sedis</taxon>
        <taxon>Zoopagomycota</taxon>
        <taxon>Kickxellomycotina</taxon>
        <taxon>Kickxellomycetes</taxon>
        <taxon>Kickxellales</taxon>
        <taxon>Kickxellaceae</taxon>
        <taxon>Coemansia</taxon>
    </lineage>
</organism>
<evidence type="ECO:0000313" key="2">
    <source>
        <dbReference type="EMBL" id="KAJ2007613.1"/>
    </source>
</evidence>
<protein>
    <recommendedName>
        <fullName evidence="4">Chitosanase</fullName>
    </recommendedName>
</protein>
<evidence type="ECO:0000313" key="3">
    <source>
        <dbReference type="Proteomes" id="UP001150907"/>
    </source>
</evidence>
<sequence>TLALEITNIYENGDTDFHYDYCENIKDGRGYTSGIAGFCTGTGDAWQVVQAYHTLTGGKDDMSQYDTVMEKLANCNSNCGSITGLDGYCDVWKKLGQTDTKFKQAQDTIRDNLYFSPAMVYATQLGLKTSIAQAQLYDAGIQHGTDGGADSLGGMVKSTNAQITADITGDSNSILTINGHSVDEIAWLNKFLAVRTGILKNPKESGDQGGAWAQTLYRINSYTYAVGLKEYMWGSSVKVLDNDGKPTTVTCSTTTTTTTTKRKRKVAANPCPEGFKPVTAMPSHTPKSMNKGKNTSTSMSKVKNTSTSTRCAVGLAFITVANAMLCGCAKTLALEITNVYENGDTDFHYDYCENLKDGRGYTAGIAGFCSGTSDAWMVIQLYHTLTGGKDDMSQFDSVMEKLNNCDSNCGSVTGLDGYCDVWKKLGQTDTKFKQAQDTIRDNLYFDPAMAQAKILGLKTSVAQGQMYDTAIEHGTGTDRDSLGALIADTNAQITADITGDSNSILTINGHSVDEIAWLNKFLDVRYADLKNPKEPDNQGGDYWAQTVYRVDSYRNIIKQKEYNWGTTVKMLDNDGKAMTVKCTTAAPNRKRKRAVSPCPKGFKPVAATSSSSSKSTKSTKSKSSKKGKSMPTSTAEDDNNM</sequence>